<evidence type="ECO:0000313" key="2">
    <source>
        <dbReference type="Proteomes" id="UP001460270"/>
    </source>
</evidence>
<gene>
    <name evidence="1" type="ORF">WMY93_018281</name>
</gene>
<name>A0AAW0NNA1_9GOBI</name>
<accession>A0AAW0NNA1</accession>
<evidence type="ECO:0000313" key="1">
    <source>
        <dbReference type="EMBL" id="KAK7901512.1"/>
    </source>
</evidence>
<keyword evidence="2" id="KW-1185">Reference proteome</keyword>
<dbReference type="AlphaFoldDB" id="A0AAW0NNA1"/>
<dbReference type="EMBL" id="JBBPFD010000013">
    <property type="protein sequence ID" value="KAK7901512.1"/>
    <property type="molecule type" value="Genomic_DNA"/>
</dbReference>
<dbReference type="Proteomes" id="UP001460270">
    <property type="component" value="Unassembled WGS sequence"/>
</dbReference>
<protein>
    <submittedName>
        <fullName evidence="1">Uncharacterized protein</fullName>
    </submittedName>
</protein>
<reference evidence="2" key="1">
    <citation type="submission" date="2024-04" db="EMBL/GenBank/DDBJ databases">
        <title>Salinicola lusitanus LLJ914,a marine bacterium isolated from the Okinawa Trough.</title>
        <authorList>
            <person name="Li J."/>
        </authorList>
    </citation>
    <scope>NUCLEOTIDE SEQUENCE [LARGE SCALE GENOMIC DNA]</scope>
</reference>
<proteinExistence type="predicted"/>
<comment type="caution">
    <text evidence="1">The sequence shown here is derived from an EMBL/GenBank/DDBJ whole genome shotgun (WGS) entry which is preliminary data.</text>
</comment>
<sequence>MCCYRAISVYLHLYHGLSPHAAIQSVFSGLPPRKHGSLLIQSLTHTVSGALTSVFVEWRARRREEQRRKHELFYTQLKHGFTPELHAENGVRSLGSGSPLDTHYTC</sequence>
<organism evidence="1 2">
    <name type="scientific">Mugilogobius chulae</name>
    <name type="common">yellowstripe goby</name>
    <dbReference type="NCBI Taxonomy" id="88201"/>
    <lineage>
        <taxon>Eukaryota</taxon>
        <taxon>Metazoa</taxon>
        <taxon>Chordata</taxon>
        <taxon>Craniata</taxon>
        <taxon>Vertebrata</taxon>
        <taxon>Euteleostomi</taxon>
        <taxon>Actinopterygii</taxon>
        <taxon>Neopterygii</taxon>
        <taxon>Teleostei</taxon>
        <taxon>Neoteleostei</taxon>
        <taxon>Acanthomorphata</taxon>
        <taxon>Gobiaria</taxon>
        <taxon>Gobiiformes</taxon>
        <taxon>Gobioidei</taxon>
        <taxon>Gobiidae</taxon>
        <taxon>Gobionellinae</taxon>
        <taxon>Mugilogobius</taxon>
    </lineage>
</organism>